<dbReference type="PANTHER" id="PTHR46214:SF11">
    <property type="entry name" value="OS05G0207400 PROTEIN"/>
    <property type="match status" value="1"/>
</dbReference>
<reference evidence="2 3" key="1">
    <citation type="submission" date="2019-11" db="EMBL/GenBank/DDBJ databases">
        <title>Whole genome sequence of Oryza granulata.</title>
        <authorList>
            <person name="Li W."/>
        </authorList>
    </citation>
    <scope>NUCLEOTIDE SEQUENCE [LARGE SCALE GENOMIC DNA]</scope>
    <source>
        <strain evidence="3">cv. Menghai</strain>
        <tissue evidence="2">Leaf</tissue>
    </source>
</reference>
<dbReference type="AlphaFoldDB" id="A0A6G1EIL0"/>
<evidence type="ECO:0000256" key="1">
    <source>
        <dbReference type="SAM" id="Phobius"/>
    </source>
</evidence>
<protein>
    <submittedName>
        <fullName evidence="2">Uncharacterized protein</fullName>
    </submittedName>
</protein>
<evidence type="ECO:0000313" key="3">
    <source>
        <dbReference type="Proteomes" id="UP000479710"/>
    </source>
</evidence>
<sequence length="89" mass="9997">MGRCEICGETAENISSWGGGGKEFMQRWHETSGMDGQGSSKAFCMSHSFCNLLIACFIIVFVLPWFLHIHMVLHDLGRKKVVEHVQLGK</sequence>
<gene>
    <name evidence="2" type="ORF">E2562_010262</name>
</gene>
<dbReference type="Proteomes" id="UP000479710">
    <property type="component" value="Unassembled WGS sequence"/>
</dbReference>
<accession>A0A6G1EIL0</accession>
<dbReference type="OrthoDB" id="1734943at2759"/>
<dbReference type="EMBL" id="SPHZ02000003">
    <property type="protein sequence ID" value="KAF0924670.1"/>
    <property type="molecule type" value="Genomic_DNA"/>
</dbReference>
<keyword evidence="1" id="KW-1133">Transmembrane helix</keyword>
<proteinExistence type="predicted"/>
<name>A0A6G1EIL0_9ORYZ</name>
<keyword evidence="1" id="KW-0472">Membrane</keyword>
<comment type="caution">
    <text evidence="2">The sequence shown here is derived from an EMBL/GenBank/DDBJ whole genome shotgun (WGS) entry which is preliminary data.</text>
</comment>
<organism evidence="2 3">
    <name type="scientific">Oryza meyeriana var. granulata</name>
    <dbReference type="NCBI Taxonomy" id="110450"/>
    <lineage>
        <taxon>Eukaryota</taxon>
        <taxon>Viridiplantae</taxon>
        <taxon>Streptophyta</taxon>
        <taxon>Embryophyta</taxon>
        <taxon>Tracheophyta</taxon>
        <taxon>Spermatophyta</taxon>
        <taxon>Magnoliopsida</taxon>
        <taxon>Liliopsida</taxon>
        <taxon>Poales</taxon>
        <taxon>Poaceae</taxon>
        <taxon>BOP clade</taxon>
        <taxon>Oryzoideae</taxon>
        <taxon>Oryzeae</taxon>
        <taxon>Oryzinae</taxon>
        <taxon>Oryza</taxon>
        <taxon>Oryza meyeriana</taxon>
    </lineage>
</organism>
<dbReference type="PANTHER" id="PTHR46214">
    <property type="entry name" value="ZINC FINGER, RING-CH-TYPE"/>
    <property type="match status" value="1"/>
</dbReference>
<keyword evidence="1" id="KW-0812">Transmembrane</keyword>
<feature type="transmembrane region" description="Helical" evidence="1">
    <location>
        <begin position="49"/>
        <end position="67"/>
    </location>
</feature>
<keyword evidence="3" id="KW-1185">Reference proteome</keyword>
<evidence type="ECO:0000313" key="2">
    <source>
        <dbReference type="EMBL" id="KAF0924670.1"/>
    </source>
</evidence>